<feature type="non-terminal residue" evidence="5">
    <location>
        <position position="1"/>
    </location>
</feature>
<proteinExistence type="predicted"/>
<evidence type="ECO:0000256" key="1">
    <source>
        <dbReference type="SAM" id="MobiDB-lite"/>
    </source>
</evidence>
<dbReference type="AlphaFoldDB" id="A0A401RI20"/>
<dbReference type="PANTHER" id="PTHR13018">
    <property type="entry name" value="PROBABLE MEMBRANE PROTEIN DUF221-RELATED"/>
    <property type="match status" value="1"/>
</dbReference>
<evidence type="ECO:0008006" key="7">
    <source>
        <dbReference type="Google" id="ProtNLM"/>
    </source>
</evidence>
<keyword evidence="6" id="KW-1185">Reference proteome</keyword>
<keyword evidence="2" id="KW-0812">Transmembrane</keyword>
<feature type="transmembrane region" description="Helical" evidence="2">
    <location>
        <begin position="399"/>
        <end position="426"/>
    </location>
</feature>
<dbReference type="Proteomes" id="UP000287033">
    <property type="component" value="Unassembled WGS sequence"/>
</dbReference>
<gene>
    <name evidence="5" type="ORF">chiPu_0017664</name>
</gene>
<feature type="transmembrane region" description="Helical" evidence="2">
    <location>
        <begin position="84"/>
        <end position="104"/>
    </location>
</feature>
<evidence type="ECO:0000313" key="5">
    <source>
        <dbReference type="EMBL" id="GCC17736.1"/>
    </source>
</evidence>
<accession>A0A401RI20</accession>
<reference evidence="5 6" key="1">
    <citation type="journal article" date="2018" name="Nat. Ecol. Evol.">
        <title>Shark genomes provide insights into elasmobranch evolution and the origin of vertebrates.</title>
        <authorList>
            <person name="Hara Y"/>
            <person name="Yamaguchi K"/>
            <person name="Onimaru K"/>
            <person name="Kadota M"/>
            <person name="Koyanagi M"/>
            <person name="Keeley SD"/>
            <person name="Tatsumi K"/>
            <person name="Tanaka K"/>
            <person name="Motone F"/>
            <person name="Kageyama Y"/>
            <person name="Nozu R"/>
            <person name="Adachi N"/>
            <person name="Nishimura O"/>
            <person name="Nakagawa R"/>
            <person name="Tanegashima C"/>
            <person name="Kiyatake I"/>
            <person name="Matsumoto R"/>
            <person name="Murakumo K"/>
            <person name="Nishida K"/>
            <person name="Terakita A"/>
            <person name="Kuratani S"/>
            <person name="Sato K"/>
            <person name="Hyodo S Kuraku.S."/>
        </authorList>
    </citation>
    <scope>NUCLEOTIDE SEQUENCE [LARGE SCALE GENOMIC DNA]</scope>
</reference>
<dbReference type="GO" id="GO:0005227">
    <property type="term" value="F:calcium-activated cation channel activity"/>
    <property type="evidence" value="ECO:0007669"/>
    <property type="project" value="InterPro"/>
</dbReference>
<evidence type="ECO:0000313" key="6">
    <source>
        <dbReference type="Proteomes" id="UP000287033"/>
    </source>
</evidence>
<dbReference type="STRING" id="137246.A0A401RI20"/>
<dbReference type="Pfam" id="PF02714">
    <property type="entry name" value="RSN1_7TM"/>
    <property type="match status" value="1"/>
</dbReference>
<dbReference type="OMA" id="YVMPAAF"/>
<dbReference type="GO" id="GO:0005886">
    <property type="term" value="C:plasma membrane"/>
    <property type="evidence" value="ECO:0007669"/>
    <property type="project" value="TreeGrafter"/>
</dbReference>
<feature type="transmembrane region" description="Helical" evidence="2">
    <location>
        <begin position="447"/>
        <end position="469"/>
    </location>
</feature>
<dbReference type="EMBL" id="BEZZ01001342">
    <property type="protein sequence ID" value="GCC17736.1"/>
    <property type="molecule type" value="Genomic_DNA"/>
</dbReference>
<dbReference type="Pfam" id="PF14703">
    <property type="entry name" value="PHM7_cyt"/>
    <property type="match status" value="1"/>
</dbReference>
<sequence>LILLFSMLRKTAWDYGRLALVSDISSEAEGSPRRYTRHSSFTEQSIKDVGFCSWLTNTFTMKDNEMQEKCGEDAIHYLSFQRHLIVLLVAISVMSVAIILPVNLSGSLLDQDPQSFGRTTIGNMKTKIPEEASEEIIAGHFREAYPTCTVLEVQLCYNVAKLTELDAEWRKAERGRRYYTKLLQSEGKRVSINPRPCGHFCCCSFRGCEQVNAVEYYTKLEDEMMSEYTREKESLDKKSLGLAFVTLQDEAMAMLILRDFNTFRSQGCKCRGEMQSSCYSHSLGVSKWNVAYAPDPKNIYWENISIQGIRWWSRCIIVNFLLFILLFFLTTPSIVLSTVDKFNVTRPIYYLNDPVISQFFPTLLLWAFSALLPTIVYYSTIFEGHWTRSSENRVTMHKLYSFLIIMVLILPSLGLTSLDVFFRWLFDKSFLERARIRFECVFLPDQGAFFVNYVIASAFVGNSMALLRLPSLLLYSLRMLVARSAAERKVVKQNQAYEFEFGVNYAWMLCVFTVVVAYSITCPTIVPFGLIYILLKHFVDRYNLYYAYLPAKLNRRIHAAAVNQTLAAPIICLFWLLFFSVLRGGLSAATSIFTLTVVLTTIAVCIVSSCFGYFKYFTVNMMGKKLATEEAEADAAAPAWRSEAYLPRVLREPRSENSQLEYHDQPSYGALEDSNQLTEDRSPLPDNGQDNDQVYLVDTGATEI</sequence>
<feature type="transmembrane region" description="Helical" evidence="2">
    <location>
        <begin position="556"/>
        <end position="582"/>
    </location>
</feature>
<feature type="region of interest" description="Disordered" evidence="1">
    <location>
        <begin position="656"/>
        <end position="704"/>
    </location>
</feature>
<comment type="caution">
    <text evidence="5">The sequence shown here is derived from an EMBL/GenBank/DDBJ whole genome shotgun (WGS) entry which is preliminary data.</text>
</comment>
<evidence type="ECO:0000259" key="4">
    <source>
        <dbReference type="Pfam" id="PF14703"/>
    </source>
</evidence>
<dbReference type="OrthoDB" id="1689567at2759"/>
<feature type="transmembrane region" description="Helical" evidence="2">
    <location>
        <begin position="588"/>
        <end position="614"/>
    </location>
</feature>
<dbReference type="PANTHER" id="PTHR13018:SF24">
    <property type="entry name" value="CSC1-LIKE PROTEIN 1"/>
    <property type="match status" value="1"/>
</dbReference>
<keyword evidence="2" id="KW-0472">Membrane</keyword>
<organism evidence="5 6">
    <name type="scientific">Chiloscyllium punctatum</name>
    <name type="common">Brownbanded bambooshark</name>
    <name type="synonym">Hemiscyllium punctatum</name>
    <dbReference type="NCBI Taxonomy" id="137246"/>
    <lineage>
        <taxon>Eukaryota</taxon>
        <taxon>Metazoa</taxon>
        <taxon>Chordata</taxon>
        <taxon>Craniata</taxon>
        <taxon>Vertebrata</taxon>
        <taxon>Chondrichthyes</taxon>
        <taxon>Elasmobranchii</taxon>
        <taxon>Galeomorphii</taxon>
        <taxon>Galeoidea</taxon>
        <taxon>Orectolobiformes</taxon>
        <taxon>Hemiscylliidae</taxon>
        <taxon>Chiloscyllium</taxon>
    </lineage>
</organism>
<keyword evidence="2" id="KW-1133">Transmembrane helix</keyword>
<dbReference type="InterPro" id="IPR003864">
    <property type="entry name" value="CSC1/OSCA1-like_7TM"/>
</dbReference>
<feature type="transmembrane region" description="Helical" evidence="2">
    <location>
        <begin position="316"/>
        <end position="339"/>
    </location>
</feature>
<protein>
    <recommendedName>
        <fullName evidence="7">CSC1/OSCA1-like 7TM region domain-containing protein</fullName>
    </recommendedName>
</protein>
<evidence type="ECO:0000256" key="2">
    <source>
        <dbReference type="SAM" id="Phobius"/>
    </source>
</evidence>
<feature type="transmembrane region" description="Helical" evidence="2">
    <location>
        <begin position="505"/>
        <end position="535"/>
    </location>
</feature>
<evidence type="ECO:0000259" key="3">
    <source>
        <dbReference type="Pfam" id="PF02714"/>
    </source>
</evidence>
<feature type="domain" description="CSC1/OSCA1-like 7TM region" evidence="3">
    <location>
        <begin position="314"/>
        <end position="571"/>
    </location>
</feature>
<feature type="domain" description="CSC1/OSCA1-like cytosolic" evidence="4">
    <location>
        <begin position="126"/>
        <end position="303"/>
    </location>
</feature>
<name>A0A401RI20_CHIPU</name>
<feature type="transmembrane region" description="Helical" evidence="2">
    <location>
        <begin position="359"/>
        <end position="379"/>
    </location>
</feature>
<dbReference type="InterPro" id="IPR027815">
    <property type="entry name" value="CSC1/OSCA1-like_cyt"/>
</dbReference>
<dbReference type="InterPro" id="IPR045122">
    <property type="entry name" value="Csc1-like"/>
</dbReference>